<dbReference type="InterPro" id="IPR019056">
    <property type="entry name" value="Phage_TAC_6"/>
</dbReference>
<keyword evidence="2" id="KW-1185">Reference proteome</keyword>
<dbReference type="Proteomes" id="UP000549457">
    <property type="component" value="Unassembled WGS sequence"/>
</dbReference>
<dbReference type="EMBL" id="JACHFM010000003">
    <property type="protein sequence ID" value="MBB5223493.1"/>
    <property type="molecule type" value="Genomic_DNA"/>
</dbReference>
<comment type="caution">
    <text evidence="1">The sequence shown here is derived from an EMBL/GenBank/DDBJ whole genome shotgun (WGS) entry which is preliminary data.</text>
</comment>
<evidence type="ECO:0000313" key="2">
    <source>
        <dbReference type="Proteomes" id="UP000549457"/>
    </source>
</evidence>
<dbReference type="RefSeq" id="WP_184152349.1">
    <property type="nucleotide sequence ID" value="NZ_JACHFM010000003.1"/>
</dbReference>
<organism evidence="1 2">
    <name type="scientific">Amaricoccus macauensis</name>
    <dbReference type="NCBI Taxonomy" id="57001"/>
    <lineage>
        <taxon>Bacteria</taxon>
        <taxon>Pseudomonadati</taxon>
        <taxon>Pseudomonadota</taxon>
        <taxon>Alphaproteobacteria</taxon>
        <taxon>Rhodobacterales</taxon>
        <taxon>Paracoccaceae</taxon>
        <taxon>Amaricoccus</taxon>
    </lineage>
</organism>
<accession>A0A840SW61</accession>
<dbReference type="AlphaFoldDB" id="A0A840SW61"/>
<dbReference type="Pfam" id="PF09550">
    <property type="entry name" value="Phage_TAC_6"/>
    <property type="match status" value="1"/>
</dbReference>
<name>A0A840SW61_9RHOB</name>
<evidence type="ECO:0000313" key="1">
    <source>
        <dbReference type="EMBL" id="MBB5223493.1"/>
    </source>
</evidence>
<protein>
    <submittedName>
        <fullName evidence="1">Putative phage protein (TIGR02216 family)</fullName>
    </submittedName>
</protein>
<proteinExistence type="predicted"/>
<sequence length="64" mass="6849">MKRIAWAGLMRLGLLRLGLAPEVFWGLTPAEIMVMAGESEASPAMDRTGFAELAARFPDDGQAG</sequence>
<reference evidence="1 2" key="1">
    <citation type="submission" date="2020-08" db="EMBL/GenBank/DDBJ databases">
        <title>Genomic Encyclopedia of Type Strains, Phase IV (KMG-IV): sequencing the most valuable type-strain genomes for metagenomic binning, comparative biology and taxonomic classification.</title>
        <authorList>
            <person name="Goeker M."/>
        </authorList>
    </citation>
    <scope>NUCLEOTIDE SEQUENCE [LARGE SCALE GENOMIC DNA]</scope>
    <source>
        <strain evidence="1 2">DSM 101730</strain>
    </source>
</reference>
<gene>
    <name evidence="1" type="ORF">HNP73_003440</name>
</gene>